<feature type="compositionally biased region" description="Low complexity" evidence="1">
    <location>
        <begin position="327"/>
        <end position="352"/>
    </location>
</feature>
<feature type="compositionally biased region" description="Low complexity" evidence="1">
    <location>
        <begin position="145"/>
        <end position="241"/>
    </location>
</feature>
<keyword evidence="3" id="KW-1185">Reference proteome</keyword>
<feature type="compositionally biased region" description="Polar residues" evidence="1">
    <location>
        <begin position="371"/>
        <end position="380"/>
    </location>
</feature>
<dbReference type="Proteomes" id="UP001180020">
    <property type="component" value="Unassembled WGS sequence"/>
</dbReference>
<feature type="region of interest" description="Disordered" evidence="1">
    <location>
        <begin position="75"/>
        <end position="439"/>
    </location>
</feature>
<reference evidence="2" key="2">
    <citation type="submission" date="2023-06" db="EMBL/GenBank/DDBJ databases">
        <authorList>
            <person name="Ma L."/>
            <person name="Liu K.-W."/>
            <person name="Li Z."/>
            <person name="Hsiao Y.-Y."/>
            <person name="Qi Y."/>
            <person name="Fu T."/>
            <person name="Tang G."/>
            <person name="Zhang D."/>
            <person name="Sun W.-H."/>
            <person name="Liu D.-K."/>
            <person name="Li Y."/>
            <person name="Chen G.-Z."/>
            <person name="Liu X.-D."/>
            <person name="Liao X.-Y."/>
            <person name="Jiang Y.-T."/>
            <person name="Yu X."/>
            <person name="Hao Y."/>
            <person name="Huang J."/>
            <person name="Zhao X.-W."/>
            <person name="Ke S."/>
            <person name="Chen Y.-Y."/>
            <person name="Wu W.-L."/>
            <person name="Hsu J.-L."/>
            <person name="Lin Y.-F."/>
            <person name="Huang M.-D."/>
            <person name="Li C.-Y."/>
            <person name="Huang L."/>
            <person name="Wang Z.-W."/>
            <person name="Zhao X."/>
            <person name="Zhong W.-Y."/>
            <person name="Peng D.-H."/>
            <person name="Ahmad S."/>
            <person name="Lan S."/>
            <person name="Zhang J.-S."/>
            <person name="Tsai W.-C."/>
            <person name="Van De Peer Y."/>
            <person name="Liu Z.-J."/>
        </authorList>
    </citation>
    <scope>NUCLEOTIDE SEQUENCE</scope>
    <source>
        <strain evidence="2">CP</strain>
        <tissue evidence="2">Leaves</tissue>
    </source>
</reference>
<evidence type="ECO:0000313" key="3">
    <source>
        <dbReference type="Proteomes" id="UP001180020"/>
    </source>
</evidence>
<feature type="region of interest" description="Disordered" evidence="1">
    <location>
        <begin position="35"/>
        <end position="57"/>
    </location>
</feature>
<dbReference type="EMBL" id="JAUJYO010000007">
    <property type="protein sequence ID" value="KAK1312486.1"/>
    <property type="molecule type" value="Genomic_DNA"/>
</dbReference>
<evidence type="ECO:0000256" key="1">
    <source>
        <dbReference type="SAM" id="MobiDB-lite"/>
    </source>
</evidence>
<dbReference type="AlphaFoldDB" id="A0AAV9EFQ0"/>
<gene>
    <name evidence="2" type="ORF">QJS10_CPA07g00017</name>
</gene>
<evidence type="ECO:0000313" key="2">
    <source>
        <dbReference type="EMBL" id="KAK1312486.1"/>
    </source>
</evidence>
<dbReference type="PANTHER" id="PTHR31949">
    <property type="entry name" value="GASTRIC MUCIN-LIKE PROTEIN"/>
    <property type="match status" value="1"/>
</dbReference>
<comment type="caution">
    <text evidence="2">The sequence shown here is derived from an EMBL/GenBank/DDBJ whole genome shotgun (WGS) entry which is preliminary data.</text>
</comment>
<feature type="compositionally biased region" description="Polar residues" evidence="1">
    <location>
        <begin position="275"/>
        <end position="288"/>
    </location>
</feature>
<feature type="region of interest" description="Disordered" evidence="1">
    <location>
        <begin position="521"/>
        <end position="540"/>
    </location>
</feature>
<accession>A0AAV9EFQ0</accession>
<proteinExistence type="predicted"/>
<feature type="compositionally biased region" description="Low complexity" evidence="1">
    <location>
        <begin position="248"/>
        <end position="267"/>
    </location>
</feature>
<organism evidence="2 3">
    <name type="scientific">Acorus calamus</name>
    <name type="common">Sweet flag</name>
    <dbReference type="NCBI Taxonomy" id="4465"/>
    <lineage>
        <taxon>Eukaryota</taxon>
        <taxon>Viridiplantae</taxon>
        <taxon>Streptophyta</taxon>
        <taxon>Embryophyta</taxon>
        <taxon>Tracheophyta</taxon>
        <taxon>Spermatophyta</taxon>
        <taxon>Magnoliopsida</taxon>
        <taxon>Liliopsida</taxon>
        <taxon>Acoraceae</taxon>
        <taxon>Acorus</taxon>
    </lineage>
</organism>
<name>A0AAV9EFQ0_ACOCL</name>
<reference evidence="2" key="1">
    <citation type="journal article" date="2023" name="Nat. Commun.">
        <title>Diploid and tetraploid genomes of Acorus and the evolution of monocots.</title>
        <authorList>
            <person name="Ma L."/>
            <person name="Liu K.W."/>
            <person name="Li Z."/>
            <person name="Hsiao Y.Y."/>
            <person name="Qi Y."/>
            <person name="Fu T."/>
            <person name="Tang G.D."/>
            <person name="Zhang D."/>
            <person name="Sun W.H."/>
            <person name="Liu D.K."/>
            <person name="Li Y."/>
            <person name="Chen G.Z."/>
            <person name="Liu X.D."/>
            <person name="Liao X.Y."/>
            <person name="Jiang Y.T."/>
            <person name="Yu X."/>
            <person name="Hao Y."/>
            <person name="Huang J."/>
            <person name="Zhao X.W."/>
            <person name="Ke S."/>
            <person name="Chen Y.Y."/>
            <person name="Wu W.L."/>
            <person name="Hsu J.L."/>
            <person name="Lin Y.F."/>
            <person name="Huang M.D."/>
            <person name="Li C.Y."/>
            <person name="Huang L."/>
            <person name="Wang Z.W."/>
            <person name="Zhao X."/>
            <person name="Zhong W.Y."/>
            <person name="Peng D.H."/>
            <person name="Ahmad S."/>
            <person name="Lan S."/>
            <person name="Zhang J.S."/>
            <person name="Tsai W.C."/>
            <person name="Van de Peer Y."/>
            <person name="Liu Z.J."/>
        </authorList>
    </citation>
    <scope>NUCLEOTIDE SEQUENCE</scope>
    <source>
        <strain evidence="2">CP</strain>
    </source>
</reference>
<dbReference type="GO" id="GO:0055028">
    <property type="term" value="C:cortical microtubule"/>
    <property type="evidence" value="ECO:0007669"/>
    <property type="project" value="TreeGrafter"/>
</dbReference>
<dbReference type="GO" id="GO:0043622">
    <property type="term" value="P:cortical microtubule organization"/>
    <property type="evidence" value="ECO:0007669"/>
    <property type="project" value="TreeGrafter"/>
</dbReference>
<feature type="compositionally biased region" description="Polar residues" evidence="1">
    <location>
        <begin position="422"/>
        <end position="433"/>
    </location>
</feature>
<protein>
    <submittedName>
        <fullName evidence="2">Uncharacterized protein</fullName>
    </submittedName>
</protein>
<sequence length="540" mass="57734">MNRSFRAQEGQMQRHQVMKEKEEELALFMEMRKREKERNNSLLNHSDDVDPPFGSKPMFKITSSVPVRKSGIDDFLNSDSDKNDYDWLLTPPGTPLFPSLEKESHKSPVGHIGTPKTRPTALKSRLSNPQMDPIPRGNSVSRQPTSSTGLNTSSNLGNRRPSSSGGPRSATSRPATPTGRPTLPATTTRPSRSSTPTSRPTLPSKPTGPPARSSTPTSRSSTLSARSSTPSARSSTPTARPSVPPPKVSSTRSSTPTRRPTTPSMMTGSSAPPGRSSSVTKSAPTISKASAVPTRGASPTVRSRPWKPSEMPGFSLDAPPNLRTSMPERPSSASRGRPGAPSSRSSSIEPASNGRARRQSCSPSRGRAPNGTVQSGSSVPAVSRLHSKSSDKESPVLIGSKMVDRVINMRRLAPPKQDDQKSANSKSSLSPDSSGFGRTLSKKSLDMALRHMDIRRSIPGNLRPLMTNIPASSMYSVRSGPARNGRMVSVSDSPIATSSNASSEQSVNNIALCFEGSEMGDDDIRSERGGRVSPSIHLCR</sequence>
<dbReference type="PANTHER" id="PTHR31949:SF20">
    <property type="entry name" value="OS01G0141900 PROTEIN"/>
    <property type="match status" value="1"/>
</dbReference>